<proteinExistence type="predicted"/>
<dbReference type="EMBL" id="JPMI01000149">
    <property type="protein sequence ID" value="KFA91333.1"/>
    <property type="molecule type" value="Genomic_DNA"/>
</dbReference>
<dbReference type="RefSeq" id="WP_043398976.1">
    <property type="nucleotide sequence ID" value="NZ_JPMI01000149.1"/>
</dbReference>
<reference evidence="2 3" key="1">
    <citation type="submission" date="2014-07" db="EMBL/GenBank/DDBJ databases">
        <title>Draft Genome Sequence of Gephyronic Acid Producer, Cystobacter violaceus Strain Cb vi76.</title>
        <authorList>
            <person name="Stevens D.C."/>
            <person name="Young J."/>
            <person name="Carmichael R."/>
            <person name="Tan J."/>
            <person name="Taylor R.E."/>
        </authorList>
    </citation>
    <scope>NUCLEOTIDE SEQUENCE [LARGE SCALE GENOMIC DNA]</scope>
    <source>
        <strain evidence="2 3">Cb vi76</strain>
    </source>
</reference>
<dbReference type="PANTHER" id="PTHR12461">
    <property type="entry name" value="HYPOXIA-INDUCIBLE FACTOR 1 ALPHA INHIBITOR-RELATED"/>
    <property type="match status" value="1"/>
</dbReference>
<organism evidence="2 3">
    <name type="scientific">Archangium violaceum Cb vi76</name>
    <dbReference type="NCBI Taxonomy" id="1406225"/>
    <lineage>
        <taxon>Bacteria</taxon>
        <taxon>Pseudomonadati</taxon>
        <taxon>Myxococcota</taxon>
        <taxon>Myxococcia</taxon>
        <taxon>Myxococcales</taxon>
        <taxon>Cystobacterineae</taxon>
        <taxon>Archangiaceae</taxon>
        <taxon>Archangium</taxon>
    </lineage>
</organism>
<dbReference type="PROSITE" id="PS51184">
    <property type="entry name" value="JMJC"/>
    <property type="match status" value="1"/>
</dbReference>
<dbReference type="Pfam" id="PF13621">
    <property type="entry name" value="Cupin_8"/>
    <property type="match status" value="1"/>
</dbReference>
<dbReference type="SMART" id="SM00558">
    <property type="entry name" value="JmjC"/>
    <property type="match status" value="1"/>
</dbReference>
<accession>A0A084SS98</accession>
<dbReference type="Gene3D" id="2.60.120.650">
    <property type="entry name" value="Cupin"/>
    <property type="match status" value="1"/>
</dbReference>
<comment type="caution">
    <text evidence="2">The sequence shown here is derived from an EMBL/GenBank/DDBJ whole genome shotgun (WGS) entry which is preliminary data.</text>
</comment>
<gene>
    <name evidence="2" type="ORF">Q664_22615</name>
</gene>
<name>A0A084SS98_9BACT</name>
<evidence type="ECO:0000313" key="2">
    <source>
        <dbReference type="EMBL" id="KFA91333.1"/>
    </source>
</evidence>
<evidence type="ECO:0000313" key="3">
    <source>
        <dbReference type="Proteomes" id="UP000028547"/>
    </source>
</evidence>
<dbReference type="Proteomes" id="UP000028547">
    <property type="component" value="Unassembled WGS sequence"/>
</dbReference>
<dbReference type="InterPro" id="IPR003347">
    <property type="entry name" value="JmjC_dom"/>
</dbReference>
<dbReference type="InterPro" id="IPR041667">
    <property type="entry name" value="Cupin_8"/>
</dbReference>
<dbReference type="AlphaFoldDB" id="A0A084SS98"/>
<evidence type="ECO:0000259" key="1">
    <source>
        <dbReference type="PROSITE" id="PS51184"/>
    </source>
</evidence>
<protein>
    <recommendedName>
        <fullName evidence="1">JmjC domain-containing protein</fullName>
    </recommendedName>
</protein>
<dbReference type="PANTHER" id="PTHR12461:SF105">
    <property type="entry name" value="HYPOXIA-INDUCIBLE FACTOR 1-ALPHA INHIBITOR"/>
    <property type="match status" value="1"/>
</dbReference>
<sequence length="275" mass="31309">MLIDERRDLSIPELTRSYVKTGRPVVLRGGASHWPALRQWTLEHLRSLGADLPVEVEVGNAMQGSNPRLRMTLGAYIDALQSGEAERGQWYLAVFDAFGLFPQLLEDVSFNFLQGRKMHYRRAWIGARGTISGLHYDIFDNVLAQVSGRKLLKLVSPEKSDCVYVSRKYDFLTYPSEVTVENWDRERHPRFAEADVAEVILEPGDVLFIPKKWWHYTCALDTSISVNSGGASTFEVLQATPHFVLDALHRLRLYRWGWCACHQPIIQASPHQEGA</sequence>
<dbReference type="SUPFAM" id="SSF51197">
    <property type="entry name" value="Clavaminate synthase-like"/>
    <property type="match status" value="1"/>
</dbReference>
<feature type="domain" description="JmjC" evidence="1">
    <location>
        <begin position="84"/>
        <end position="247"/>
    </location>
</feature>